<keyword evidence="2" id="KW-1185">Reference proteome</keyword>
<reference evidence="1" key="1">
    <citation type="submission" date="2021-05" db="EMBL/GenBank/DDBJ databases">
        <authorList>
            <person name="Pan Q."/>
            <person name="Jouanno E."/>
            <person name="Zahm M."/>
            <person name="Klopp C."/>
            <person name="Cabau C."/>
            <person name="Louis A."/>
            <person name="Berthelot C."/>
            <person name="Parey E."/>
            <person name="Roest Crollius H."/>
            <person name="Montfort J."/>
            <person name="Robinson-Rechavi M."/>
            <person name="Bouchez O."/>
            <person name="Lampietro C."/>
            <person name="Lopez Roques C."/>
            <person name="Donnadieu C."/>
            <person name="Postlethwait J."/>
            <person name="Bobe J."/>
            <person name="Dillon D."/>
            <person name="Chandos A."/>
            <person name="von Hippel F."/>
            <person name="Guiguen Y."/>
        </authorList>
    </citation>
    <scope>NUCLEOTIDE SEQUENCE</scope>
    <source>
        <strain evidence="1">YG-Jan2019</strain>
    </source>
</reference>
<dbReference type="EMBL" id="CM055732">
    <property type="protein sequence ID" value="KAJ8011933.1"/>
    <property type="molecule type" value="Genomic_DNA"/>
</dbReference>
<protein>
    <submittedName>
        <fullName evidence="1">Uncharacterized protein</fullName>
    </submittedName>
</protein>
<comment type="caution">
    <text evidence="1">The sequence shown here is derived from an EMBL/GenBank/DDBJ whole genome shotgun (WGS) entry which is preliminary data.</text>
</comment>
<name>A0ACC2H8Q7_DALPE</name>
<sequence>MLFCSLLLFLKVIGGPLQLGAYAGSSLGPLTVRLTEQLMQPELLPPSLLNPSSLPVIPDYFVSQIFTPRLLYCHKLTQPSQKRTGDPSEPGSSLGFFLNLTFREFFLAAVYQLVQLVFFCSTC</sequence>
<evidence type="ECO:0000313" key="1">
    <source>
        <dbReference type="EMBL" id="KAJ8011933.1"/>
    </source>
</evidence>
<accession>A0ACC2H8Q7</accession>
<proteinExistence type="predicted"/>
<organism evidence="1 2">
    <name type="scientific">Dallia pectoralis</name>
    <name type="common">Alaska blackfish</name>
    <dbReference type="NCBI Taxonomy" id="75939"/>
    <lineage>
        <taxon>Eukaryota</taxon>
        <taxon>Metazoa</taxon>
        <taxon>Chordata</taxon>
        <taxon>Craniata</taxon>
        <taxon>Vertebrata</taxon>
        <taxon>Euteleostomi</taxon>
        <taxon>Actinopterygii</taxon>
        <taxon>Neopterygii</taxon>
        <taxon>Teleostei</taxon>
        <taxon>Protacanthopterygii</taxon>
        <taxon>Esociformes</taxon>
        <taxon>Umbridae</taxon>
        <taxon>Dallia</taxon>
    </lineage>
</organism>
<gene>
    <name evidence="1" type="ORF">DPEC_G00063460</name>
</gene>
<evidence type="ECO:0000313" key="2">
    <source>
        <dbReference type="Proteomes" id="UP001157502"/>
    </source>
</evidence>
<dbReference type="Proteomes" id="UP001157502">
    <property type="component" value="Chromosome 5"/>
</dbReference>